<dbReference type="EMBL" id="VSSQ01106427">
    <property type="protein sequence ID" value="MPN46077.1"/>
    <property type="molecule type" value="Genomic_DNA"/>
</dbReference>
<name>A0A645I456_9ZZZZ</name>
<organism evidence="1">
    <name type="scientific">bioreactor metagenome</name>
    <dbReference type="NCBI Taxonomy" id="1076179"/>
    <lineage>
        <taxon>unclassified sequences</taxon>
        <taxon>metagenomes</taxon>
        <taxon>ecological metagenomes</taxon>
    </lineage>
</organism>
<evidence type="ECO:0000313" key="1">
    <source>
        <dbReference type="EMBL" id="MPN46077.1"/>
    </source>
</evidence>
<accession>A0A645I456</accession>
<comment type="caution">
    <text evidence="1">The sequence shown here is derived from an EMBL/GenBank/DDBJ whole genome shotgun (WGS) entry which is preliminary data.</text>
</comment>
<reference evidence="1" key="1">
    <citation type="submission" date="2019-08" db="EMBL/GenBank/DDBJ databases">
        <authorList>
            <person name="Kucharzyk K."/>
            <person name="Murdoch R.W."/>
            <person name="Higgins S."/>
            <person name="Loffler F."/>
        </authorList>
    </citation>
    <scope>NUCLEOTIDE SEQUENCE</scope>
</reference>
<dbReference type="AlphaFoldDB" id="A0A645I456"/>
<proteinExistence type="predicted"/>
<sequence>MIRVQLILRGIGRDKPFVGDACVINASDAHEIGKNLRGILSSRSGLFYRRLSPHQDIDSVRASLNAVERQHRVDMGHKPGDRVGVIAFKVNVVNGVRWINVCRFIDCRNIGRKIAAA</sequence>
<gene>
    <name evidence="1" type="ORF">SDC9_193657</name>
</gene>
<protein>
    <submittedName>
        <fullName evidence="1">Uncharacterized protein</fullName>
    </submittedName>
</protein>